<accession>A0ABR2R241</accession>
<protein>
    <submittedName>
        <fullName evidence="2">Uncharacterized protein</fullName>
    </submittedName>
</protein>
<dbReference type="EMBL" id="JBBPBN010000028">
    <property type="protein sequence ID" value="KAK9006860.1"/>
    <property type="molecule type" value="Genomic_DNA"/>
</dbReference>
<feature type="region of interest" description="Disordered" evidence="1">
    <location>
        <begin position="1"/>
        <end position="24"/>
    </location>
</feature>
<sequence length="88" mass="9356">MKIGFFPSSPFYSPKSKSSQNEALATQARAAVTTVDVAAGPALQGHHVKSIGLLSPFPLSDSRKRPSNGRENSPRNRRGGKSPPPSLQ</sequence>
<dbReference type="Proteomes" id="UP001396334">
    <property type="component" value="Unassembled WGS sequence"/>
</dbReference>
<proteinExistence type="predicted"/>
<evidence type="ECO:0000313" key="3">
    <source>
        <dbReference type="Proteomes" id="UP001396334"/>
    </source>
</evidence>
<keyword evidence="3" id="KW-1185">Reference proteome</keyword>
<evidence type="ECO:0000256" key="1">
    <source>
        <dbReference type="SAM" id="MobiDB-lite"/>
    </source>
</evidence>
<organism evidence="2 3">
    <name type="scientific">Hibiscus sabdariffa</name>
    <name type="common">roselle</name>
    <dbReference type="NCBI Taxonomy" id="183260"/>
    <lineage>
        <taxon>Eukaryota</taxon>
        <taxon>Viridiplantae</taxon>
        <taxon>Streptophyta</taxon>
        <taxon>Embryophyta</taxon>
        <taxon>Tracheophyta</taxon>
        <taxon>Spermatophyta</taxon>
        <taxon>Magnoliopsida</taxon>
        <taxon>eudicotyledons</taxon>
        <taxon>Gunneridae</taxon>
        <taxon>Pentapetalae</taxon>
        <taxon>rosids</taxon>
        <taxon>malvids</taxon>
        <taxon>Malvales</taxon>
        <taxon>Malvaceae</taxon>
        <taxon>Malvoideae</taxon>
        <taxon>Hibiscus</taxon>
    </lineage>
</organism>
<gene>
    <name evidence="2" type="ORF">V6N11_019191</name>
</gene>
<reference evidence="2 3" key="1">
    <citation type="journal article" date="2024" name="G3 (Bethesda)">
        <title>Genome assembly of Hibiscus sabdariffa L. provides insights into metabolisms of medicinal natural products.</title>
        <authorList>
            <person name="Kim T."/>
        </authorList>
    </citation>
    <scope>NUCLEOTIDE SEQUENCE [LARGE SCALE GENOMIC DNA]</scope>
    <source>
        <strain evidence="2">TK-2024</strain>
        <tissue evidence="2">Old leaves</tissue>
    </source>
</reference>
<feature type="region of interest" description="Disordered" evidence="1">
    <location>
        <begin position="43"/>
        <end position="88"/>
    </location>
</feature>
<name>A0ABR2R241_9ROSI</name>
<comment type="caution">
    <text evidence="2">The sequence shown here is derived from an EMBL/GenBank/DDBJ whole genome shotgun (WGS) entry which is preliminary data.</text>
</comment>
<evidence type="ECO:0000313" key="2">
    <source>
        <dbReference type="EMBL" id="KAK9006860.1"/>
    </source>
</evidence>